<reference evidence="1 2" key="1">
    <citation type="journal article" date="2012" name="New Phytol.">
        <title>Insight into trade-off between wood decay and parasitism from the genome of a fungal forest pathogen.</title>
        <authorList>
            <person name="Olson A."/>
            <person name="Aerts A."/>
            <person name="Asiegbu F."/>
            <person name="Belbahri L."/>
            <person name="Bouzid O."/>
            <person name="Broberg A."/>
            <person name="Canback B."/>
            <person name="Coutinho P.M."/>
            <person name="Cullen D."/>
            <person name="Dalman K."/>
            <person name="Deflorio G."/>
            <person name="van Diepen L.T."/>
            <person name="Dunand C."/>
            <person name="Duplessis S."/>
            <person name="Durling M."/>
            <person name="Gonthier P."/>
            <person name="Grimwood J."/>
            <person name="Fossdal C.G."/>
            <person name="Hansson D."/>
            <person name="Henrissat B."/>
            <person name="Hietala A."/>
            <person name="Himmelstrand K."/>
            <person name="Hoffmeister D."/>
            <person name="Hogberg N."/>
            <person name="James T.Y."/>
            <person name="Karlsson M."/>
            <person name="Kohler A."/>
            <person name="Kues U."/>
            <person name="Lee Y.H."/>
            <person name="Lin Y.C."/>
            <person name="Lind M."/>
            <person name="Lindquist E."/>
            <person name="Lombard V."/>
            <person name="Lucas S."/>
            <person name="Lunden K."/>
            <person name="Morin E."/>
            <person name="Murat C."/>
            <person name="Park J."/>
            <person name="Raffaello T."/>
            <person name="Rouze P."/>
            <person name="Salamov A."/>
            <person name="Schmutz J."/>
            <person name="Solheim H."/>
            <person name="Stahlberg J."/>
            <person name="Velez H."/>
            <person name="de Vries R.P."/>
            <person name="Wiebenga A."/>
            <person name="Woodward S."/>
            <person name="Yakovlev I."/>
            <person name="Garbelotto M."/>
            <person name="Martin F."/>
            <person name="Grigoriev I.V."/>
            <person name="Stenlid J."/>
        </authorList>
    </citation>
    <scope>NUCLEOTIDE SEQUENCE [LARGE SCALE GENOMIC DNA]</scope>
    <source>
        <strain evidence="1 2">TC 32-1</strain>
    </source>
</reference>
<dbReference type="EMBL" id="KI925462">
    <property type="protein sequence ID" value="ETW78255.1"/>
    <property type="molecule type" value="Genomic_DNA"/>
</dbReference>
<dbReference type="RefSeq" id="XP_009550241.1">
    <property type="nucleotide sequence ID" value="XM_009551946.1"/>
</dbReference>
<protein>
    <submittedName>
        <fullName evidence="1">Uncharacterized protein</fullName>
    </submittedName>
</protein>
<evidence type="ECO:0000313" key="1">
    <source>
        <dbReference type="EMBL" id="ETW78255.1"/>
    </source>
</evidence>
<dbReference type="AlphaFoldDB" id="W4JYT8"/>
<organism evidence="1 2">
    <name type="scientific">Heterobasidion irregulare (strain TC 32-1)</name>
    <dbReference type="NCBI Taxonomy" id="747525"/>
    <lineage>
        <taxon>Eukaryota</taxon>
        <taxon>Fungi</taxon>
        <taxon>Dikarya</taxon>
        <taxon>Basidiomycota</taxon>
        <taxon>Agaricomycotina</taxon>
        <taxon>Agaricomycetes</taxon>
        <taxon>Russulales</taxon>
        <taxon>Bondarzewiaceae</taxon>
        <taxon>Heterobasidion</taxon>
        <taxon>Heterobasidion annosum species complex</taxon>
    </lineage>
</organism>
<dbReference type="Proteomes" id="UP000030671">
    <property type="component" value="Unassembled WGS sequence"/>
</dbReference>
<sequence length="287" mass="32276">MNCACEPEVRKWQRSAIEIIYGHRPRETGARVLRSDMRGKIDEMARKREFGQVLCAQTLALEKQIYIWTFVFFSLRLSLPTMHKSECLFVVQVNIDCHCLPHTSLSVCLLYRPCTVILSRVHMHRLRYRRLSCSQSDPKVGVLISDEDYCSTILSLLPHHLAAFATSQLSAVQLIDPSFSIPPNSLMRSISEEDHHQRYESTAAKAARQTKSLVPKGTEEALAVQPFKGKDKKAIGGGPVFWNYGECSHICSHCTKPLKKPFGNADKAAGLSNAVQDFDEEDGGWVV</sequence>
<dbReference type="GeneID" id="20671161"/>
<dbReference type="OrthoDB" id="3263038at2759"/>
<dbReference type="KEGG" id="hir:HETIRDRAFT_325582"/>
<evidence type="ECO:0000313" key="2">
    <source>
        <dbReference type="Proteomes" id="UP000030671"/>
    </source>
</evidence>
<dbReference type="InParanoid" id="W4JYT8"/>
<keyword evidence="2" id="KW-1185">Reference proteome</keyword>
<accession>W4JYT8</accession>
<dbReference type="HOGENOM" id="CLU_969968_0_0_1"/>
<name>W4JYT8_HETIT</name>
<proteinExistence type="predicted"/>
<gene>
    <name evidence="1" type="ORF">HETIRDRAFT_325582</name>
</gene>